<dbReference type="Gene3D" id="2.40.170.20">
    <property type="entry name" value="TonB-dependent receptor, beta-barrel domain"/>
    <property type="match status" value="1"/>
</dbReference>
<keyword evidence="10 11" id="KW-0998">Cell outer membrane</keyword>
<evidence type="ECO:0000256" key="2">
    <source>
        <dbReference type="ARBA" id="ARBA00022448"/>
    </source>
</evidence>
<keyword evidence="7" id="KW-0406">Ion transport</keyword>
<accession>A0ABX7KC00</accession>
<evidence type="ECO:0000313" key="17">
    <source>
        <dbReference type="EMBL" id="QSB45795.1"/>
    </source>
</evidence>
<dbReference type="CDD" id="cd01347">
    <property type="entry name" value="ligand_gated_channel"/>
    <property type="match status" value="1"/>
</dbReference>
<comment type="similarity">
    <text evidence="11 12">Belongs to the TonB-dependent receptor family.</text>
</comment>
<evidence type="ECO:0000313" key="18">
    <source>
        <dbReference type="Proteomes" id="UP000663637"/>
    </source>
</evidence>
<evidence type="ECO:0000256" key="10">
    <source>
        <dbReference type="ARBA" id="ARBA00023237"/>
    </source>
</evidence>
<dbReference type="PROSITE" id="PS52016">
    <property type="entry name" value="TONB_DEPENDENT_REC_3"/>
    <property type="match status" value="1"/>
</dbReference>
<dbReference type="Pfam" id="PF00593">
    <property type="entry name" value="TonB_dep_Rec_b-barrel"/>
    <property type="match status" value="1"/>
</dbReference>
<keyword evidence="14" id="KW-0732">Signal</keyword>
<evidence type="ECO:0000256" key="5">
    <source>
        <dbReference type="ARBA" id="ARBA00022692"/>
    </source>
</evidence>
<keyword evidence="3 11" id="KW-1134">Transmembrane beta strand</keyword>
<feature type="chain" id="PRO_5046995365" evidence="14">
    <location>
        <begin position="31"/>
        <end position="736"/>
    </location>
</feature>
<evidence type="ECO:0000256" key="4">
    <source>
        <dbReference type="ARBA" id="ARBA00022496"/>
    </source>
</evidence>
<dbReference type="Pfam" id="PF07715">
    <property type="entry name" value="Plug"/>
    <property type="match status" value="1"/>
</dbReference>
<dbReference type="RefSeq" id="WP_205445075.1">
    <property type="nucleotide sequence ID" value="NZ_CP061510.1"/>
</dbReference>
<proteinExistence type="inferred from homology"/>
<comment type="subcellular location">
    <subcellularLocation>
        <location evidence="1 11">Cell outer membrane</location>
        <topology evidence="1 11">Multi-pass membrane protein</topology>
    </subcellularLocation>
</comment>
<evidence type="ECO:0000259" key="15">
    <source>
        <dbReference type="Pfam" id="PF00593"/>
    </source>
</evidence>
<keyword evidence="6" id="KW-0408">Iron</keyword>
<evidence type="ECO:0000256" key="8">
    <source>
        <dbReference type="ARBA" id="ARBA00023077"/>
    </source>
</evidence>
<evidence type="ECO:0000256" key="14">
    <source>
        <dbReference type="SAM" id="SignalP"/>
    </source>
</evidence>
<dbReference type="PANTHER" id="PTHR32552">
    <property type="entry name" value="FERRICHROME IRON RECEPTOR-RELATED"/>
    <property type="match status" value="1"/>
</dbReference>
<evidence type="ECO:0000256" key="3">
    <source>
        <dbReference type="ARBA" id="ARBA00022452"/>
    </source>
</evidence>
<dbReference type="Proteomes" id="UP000663637">
    <property type="component" value="Chromosome"/>
</dbReference>
<dbReference type="SUPFAM" id="SSF56935">
    <property type="entry name" value="Porins"/>
    <property type="match status" value="1"/>
</dbReference>
<evidence type="ECO:0000256" key="9">
    <source>
        <dbReference type="ARBA" id="ARBA00023136"/>
    </source>
</evidence>
<feature type="compositionally biased region" description="Polar residues" evidence="13">
    <location>
        <begin position="45"/>
        <end position="66"/>
    </location>
</feature>
<keyword evidence="2 11" id="KW-0813">Transport</keyword>
<keyword evidence="8 12" id="KW-0798">TonB box</keyword>
<keyword evidence="4" id="KW-0410">Iron transport</keyword>
<evidence type="ECO:0000256" key="7">
    <source>
        <dbReference type="ARBA" id="ARBA00023065"/>
    </source>
</evidence>
<evidence type="ECO:0000256" key="12">
    <source>
        <dbReference type="RuleBase" id="RU003357"/>
    </source>
</evidence>
<evidence type="ECO:0000259" key="16">
    <source>
        <dbReference type="Pfam" id="PF07715"/>
    </source>
</evidence>
<organism evidence="17 18">
    <name type="scientific">Tsuneonella flava</name>
    <dbReference type="NCBI Taxonomy" id="2055955"/>
    <lineage>
        <taxon>Bacteria</taxon>
        <taxon>Pseudomonadati</taxon>
        <taxon>Pseudomonadota</taxon>
        <taxon>Alphaproteobacteria</taxon>
        <taxon>Sphingomonadales</taxon>
        <taxon>Erythrobacteraceae</taxon>
        <taxon>Tsuneonella</taxon>
    </lineage>
</organism>
<protein>
    <submittedName>
        <fullName evidence="17">TonB-dependent receptor</fullName>
    </submittedName>
</protein>
<keyword evidence="9 11" id="KW-0472">Membrane</keyword>
<feature type="domain" description="TonB-dependent receptor-like beta-barrel" evidence="15">
    <location>
        <begin position="294"/>
        <end position="702"/>
    </location>
</feature>
<dbReference type="EMBL" id="CP061510">
    <property type="protein sequence ID" value="QSB45795.1"/>
    <property type="molecule type" value="Genomic_DNA"/>
</dbReference>
<evidence type="ECO:0000256" key="6">
    <source>
        <dbReference type="ARBA" id="ARBA00023004"/>
    </source>
</evidence>
<feature type="region of interest" description="Disordered" evidence="13">
    <location>
        <begin position="38"/>
        <end position="66"/>
    </location>
</feature>
<evidence type="ECO:0000256" key="11">
    <source>
        <dbReference type="PROSITE-ProRule" id="PRU01360"/>
    </source>
</evidence>
<dbReference type="InterPro" id="IPR036942">
    <property type="entry name" value="Beta-barrel_TonB_sf"/>
</dbReference>
<gene>
    <name evidence="17" type="ORF">IDJ81_06820</name>
</gene>
<dbReference type="InterPro" id="IPR039426">
    <property type="entry name" value="TonB-dep_rcpt-like"/>
</dbReference>
<keyword evidence="5 11" id="KW-0812">Transmembrane</keyword>
<dbReference type="PANTHER" id="PTHR32552:SF81">
    <property type="entry name" value="TONB-DEPENDENT OUTER MEMBRANE RECEPTOR"/>
    <property type="match status" value="1"/>
</dbReference>
<keyword evidence="18" id="KW-1185">Reference proteome</keyword>
<dbReference type="InterPro" id="IPR012910">
    <property type="entry name" value="Plug_dom"/>
</dbReference>
<keyword evidence="17" id="KW-0675">Receptor</keyword>
<reference evidence="17 18" key="1">
    <citation type="submission" date="2020-09" db="EMBL/GenBank/DDBJ databases">
        <title>Complete genome sequence of altererythrobacter flavus SS-21NJ, isolated from Dongying oil sludge in Shandong province.</title>
        <authorList>
            <person name="Sun S."/>
            <person name="Zhang Z."/>
        </authorList>
    </citation>
    <scope>NUCLEOTIDE SEQUENCE [LARGE SCALE GENOMIC DNA]</scope>
    <source>
        <strain evidence="17 18">SS-21NJ</strain>
    </source>
</reference>
<feature type="domain" description="TonB-dependent receptor plug" evidence="16">
    <location>
        <begin position="84"/>
        <end position="192"/>
    </location>
</feature>
<evidence type="ECO:0000256" key="1">
    <source>
        <dbReference type="ARBA" id="ARBA00004571"/>
    </source>
</evidence>
<name>A0ABX7KC00_9SPHN</name>
<dbReference type="InterPro" id="IPR000531">
    <property type="entry name" value="Beta-barrel_TonB"/>
</dbReference>
<feature type="signal peptide" evidence="14">
    <location>
        <begin position="1"/>
        <end position="30"/>
    </location>
</feature>
<evidence type="ECO:0000256" key="13">
    <source>
        <dbReference type="SAM" id="MobiDB-lite"/>
    </source>
</evidence>
<sequence length="736" mass="79139">MSFQSGLKYQCVTALGIFLGLAGAGSVASAAEIAPAATDAQPAQQDKTSAAQEDKTSAQQNDSGSAQLTEIVVTATKRAGGERAQDVPAAVSAFSANQVENMHVEDLRSFMSATPNVVFTAAVNAKSANFAIRGSGVVSSDPGIEPEVGTFVNGVYLGVIQGQLTSMFDLESVEILRGPQGILFGRNVVGGAALINTRKPTEATSLNAKVGVESGPAYTAQAAGGGSLGGGFSGRLAVQYRKDEGYYYNEFLNTDLGKEESLVVRPSLRFQNGALDAVLVLEHGRVTGDGTVTTAGTDPRRVSLNLNGDTLIDWYSATLTTDLHVGLGDGVITNVLGWRKLKNGSLYDNDGTSDPILGVNTRLRQNQISNELRYNGTFGKLNLTTGVYAFHQNVKYRVEVIAPSTNLMRGSELEADAFGVFLQGDYDLTDSLTVTVGGRYNYERKRTKNANNGQCDLVTLDCTYQWLNPEVSFEAFVPKFGLNYKLSDNAILYATVQKAQRSGGYPLSYSNTAVPPASFNPESTWTYEAGLKSEWFDHRTRLNLAVFYSDKKDLQRASSVYYPALGYNVTQTFNAGEATFAGAEAELVQQVLPGLIVSGSVGYLDAKYKKVDADLNRDGVINAADKALKLPLAPEWTYNISAEYSKEFSFGLIEARVNNHYRSSQMYDVANASPLPSLGLWDASLNYSPTTQLTLSIYGKNLADKFALETNTAVGSGCACAIVRGRTVGVELRWEY</sequence>